<evidence type="ECO:0000256" key="2">
    <source>
        <dbReference type="SAM" id="SignalP"/>
    </source>
</evidence>
<dbReference type="GeneID" id="115881160"/>
<protein>
    <submittedName>
        <fullName evidence="4">Uncharacterized protein LOC115881160 isoform X1</fullName>
    </submittedName>
</protein>
<reference evidence="4" key="1">
    <citation type="submission" date="2025-08" db="UniProtKB">
        <authorList>
            <consortium name="RefSeq"/>
        </authorList>
    </citation>
    <scope>IDENTIFICATION</scope>
    <source>
        <tissue evidence="4">Gonads</tissue>
    </source>
</reference>
<dbReference type="AlphaFoldDB" id="A0A6J2XSB4"/>
<feature type="signal peptide" evidence="2">
    <location>
        <begin position="1"/>
        <end position="18"/>
    </location>
</feature>
<keyword evidence="2" id="KW-0732">Signal</keyword>
<dbReference type="RefSeq" id="XP_030754398.1">
    <property type="nucleotide sequence ID" value="XM_030898538.1"/>
</dbReference>
<dbReference type="InParanoid" id="A0A6J2XSB4"/>
<organism evidence="3 4">
    <name type="scientific">Sitophilus oryzae</name>
    <name type="common">Rice weevil</name>
    <name type="synonym">Curculio oryzae</name>
    <dbReference type="NCBI Taxonomy" id="7048"/>
    <lineage>
        <taxon>Eukaryota</taxon>
        <taxon>Metazoa</taxon>
        <taxon>Ecdysozoa</taxon>
        <taxon>Arthropoda</taxon>
        <taxon>Hexapoda</taxon>
        <taxon>Insecta</taxon>
        <taxon>Pterygota</taxon>
        <taxon>Neoptera</taxon>
        <taxon>Endopterygota</taxon>
        <taxon>Coleoptera</taxon>
        <taxon>Polyphaga</taxon>
        <taxon>Cucujiformia</taxon>
        <taxon>Curculionidae</taxon>
        <taxon>Dryophthorinae</taxon>
        <taxon>Sitophilus</taxon>
    </lineage>
</organism>
<feature type="region of interest" description="Disordered" evidence="1">
    <location>
        <begin position="128"/>
        <end position="176"/>
    </location>
</feature>
<gene>
    <name evidence="4" type="primary">LOC115881160</name>
</gene>
<sequence>MCVKLALLAILCFGGLVAHSIPLTRFKRAIEEAGNSKSSPDPISERSGLVDYELPTETKTVPTAKYFQDMYVAQNNPKELEFGHVAENLNEWEQRFEKINLDNLNRQGKEQCKYVRWGDKNGGYGEHYWDFNHAGQGDDEEGKESQQNEESSEGGETQETLNSYQVLPREKRNPDDDVEFISDQAKSSILNDRTPKHGGNYRKAKEIRIKRQPQPINPAYLVFDVATGKITDQNTGTQYQLKEVQ</sequence>
<keyword evidence="3" id="KW-1185">Reference proteome</keyword>
<evidence type="ECO:0000256" key="1">
    <source>
        <dbReference type="SAM" id="MobiDB-lite"/>
    </source>
</evidence>
<evidence type="ECO:0000313" key="4">
    <source>
        <dbReference type="RefSeq" id="XP_030754398.1"/>
    </source>
</evidence>
<proteinExistence type="predicted"/>
<dbReference type="Proteomes" id="UP000504635">
    <property type="component" value="Unplaced"/>
</dbReference>
<feature type="chain" id="PRO_5027015119" evidence="2">
    <location>
        <begin position="19"/>
        <end position="245"/>
    </location>
</feature>
<name>A0A6J2XSB4_SITOR</name>
<dbReference type="KEGG" id="soy:115881160"/>
<accession>A0A6J2XSB4</accession>
<evidence type="ECO:0000313" key="3">
    <source>
        <dbReference type="Proteomes" id="UP000504635"/>
    </source>
</evidence>
<dbReference type="OrthoDB" id="8180894at2759"/>